<accession>A0A833USY8</accession>
<comment type="caution">
    <text evidence="6">The sequence shown here is derived from an EMBL/GenBank/DDBJ whole genome shotgun (WGS) entry which is preliminary data.</text>
</comment>
<name>A0A833USY8_ACIBZ</name>
<dbReference type="AlphaFoldDB" id="A0A833USY8"/>
<sequence>MNLSIIIVIGLIIYSIAAMTYVYRWRGKVRYDSLKQYLRKSWPIFAPFNCFLYMTTHKSARQPILDAQYLKNIQVIRGNWTIIRDEAIALQSSGLFDVIKTPGADGYYDVGFRTFYKRGWSKFYLKWYGTTHISAQRLCPKTLALLNQVPEIRGAMFSLLPAGSELSFHADPIGSSLRYHLGLATPNSENCQINIDGQTTTWFDGKDFVFDETYPHFAYNNTNSARLILMCDVERPMNIFGRIFNIGYRILVKGTVVPNASEDKRGVFSALFKFFAPFRQYSIQFREKNFKTYKALKFILNLSLLCFIFIVLYGVFYLFEILFFNGQKNNFLSNSFEKSI</sequence>
<keyword evidence="3" id="KW-0560">Oxidoreductase</keyword>
<dbReference type="PANTHER" id="PTHR46332">
    <property type="entry name" value="ASPARTATE BETA-HYDROXYLASE DOMAIN-CONTAINING PROTEIN 2"/>
    <property type="match status" value="1"/>
</dbReference>
<reference evidence="7" key="1">
    <citation type="journal article" date="2020" name="MBio">
        <title>Horizontal gene transfer to a defensive symbiont with a reduced genome amongst a multipartite beetle microbiome.</title>
        <authorList>
            <person name="Waterworth S.C."/>
            <person name="Florez L.V."/>
            <person name="Rees E.R."/>
            <person name="Hertweck C."/>
            <person name="Kaltenpoth M."/>
            <person name="Kwan J.C."/>
        </authorList>
    </citation>
    <scope>NUCLEOTIDE SEQUENCE [LARGE SCALE GENOMIC DNA]</scope>
</reference>
<dbReference type="SUPFAM" id="SSF51197">
    <property type="entry name" value="Clavaminate synthase-like"/>
    <property type="match status" value="1"/>
</dbReference>
<gene>
    <name evidence="6" type="ORF">GAK29_03493</name>
</gene>
<dbReference type="InterPro" id="IPR027443">
    <property type="entry name" value="IPNS-like_sf"/>
</dbReference>
<dbReference type="Gene3D" id="2.60.120.330">
    <property type="entry name" value="B-lactam Antibiotic, Isopenicillin N Synthase, Chain"/>
    <property type="match status" value="1"/>
</dbReference>
<keyword evidence="2" id="KW-0223">Dioxygenase</keyword>
<dbReference type="PANTHER" id="PTHR46332:SF5">
    <property type="entry name" value="ASPARTATE BETA-HYDROXYLASE DOMAIN CONTAINING 2"/>
    <property type="match status" value="1"/>
</dbReference>
<keyword evidence="4" id="KW-0812">Transmembrane</keyword>
<feature type="transmembrane region" description="Helical" evidence="4">
    <location>
        <begin position="298"/>
        <end position="319"/>
    </location>
</feature>
<protein>
    <recommendedName>
        <fullName evidence="5">Aspartyl/asparaginy/proline hydroxylase domain-containing protein</fullName>
    </recommendedName>
</protein>
<dbReference type="Pfam" id="PF05118">
    <property type="entry name" value="Asp_Arg_Hydrox"/>
    <property type="match status" value="1"/>
</dbReference>
<evidence type="ECO:0000259" key="5">
    <source>
        <dbReference type="Pfam" id="PF05118"/>
    </source>
</evidence>
<feature type="domain" description="Aspartyl/asparaginy/proline hydroxylase" evidence="5">
    <location>
        <begin position="79"/>
        <end position="236"/>
    </location>
</feature>
<evidence type="ECO:0000256" key="3">
    <source>
        <dbReference type="ARBA" id="ARBA00023002"/>
    </source>
</evidence>
<dbReference type="EMBL" id="WNDP01000112">
    <property type="protein sequence ID" value="KAF1020963.1"/>
    <property type="molecule type" value="Genomic_DNA"/>
</dbReference>
<dbReference type="InterPro" id="IPR007803">
    <property type="entry name" value="Asp/Arg/Pro-Hydrxlase"/>
</dbReference>
<dbReference type="Proteomes" id="UP000490535">
    <property type="component" value="Unassembled WGS sequence"/>
</dbReference>
<proteinExistence type="inferred from homology"/>
<evidence type="ECO:0000256" key="2">
    <source>
        <dbReference type="ARBA" id="ARBA00022964"/>
    </source>
</evidence>
<evidence type="ECO:0000256" key="1">
    <source>
        <dbReference type="ARBA" id="ARBA00007730"/>
    </source>
</evidence>
<evidence type="ECO:0000256" key="4">
    <source>
        <dbReference type="SAM" id="Phobius"/>
    </source>
</evidence>
<keyword evidence="4" id="KW-0472">Membrane</keyword>
<dbReference type="InterPro" id="IPR051821">
    <property type="entry name" value="Asp/Asn_beta-hydroxylase"/>
</dbReference>
<dbReference type="GO" id="GO:0051213">
    <property type="term" value="F:dioxygenase activity"/>
    <property type="evidence" value="ECO:0007669"/>
    <property type="project" value="UniProtKB-KW"/>
</dbReference>
<keyword evidence="4" id="KW-1133">Transmembrane helix</keyword>
<feature type="transmembrane region" description="Helical" evidence="4">
    <location>
        <begin position="6"/>
        <end position="23"/>
    </location>
</feature>
<organism evidence="6 7">
    <name type="scientific">Acinetobacter bereziniae</name>
    <name type="common">Acinetobacter genomosp. 10</name>
    <dbReference type="NCBI Taxonomy" id="106648"/>
    <lineage>
        <taxon>Bacteria</taxon>
        <taxon>Pseudomonadati</taxon>
        <taxon>Pseudomonadota</taxon>
        <taxon>Gammaproteobacteria</taxon>
        <taxon>Moraxellales</taxon>
        <taxon>Moraxellaceae</taxon>
        <taxon>Acinetobacter</taxon>
    </lineage>
</organism>
<comment type="similarity">
    <text evidence="1">Belongs to the aspartyl/asparaginyl beta-hydroxylase family.</text>
</comment>
<evidence type="ECO:0000313" key="6">
    <source>
        <dbReference type="EMBL" id="KAF1020963.1"/>
    </source>
</evidence>
<evidence type="ECO:0000313" key="7">
    <source>
        <dbReference type="Proteomes" id="UP000490535"/>
    </source>
</evidence>